<dbReference type="Proteomes" id="UP000289805">
    <property type="component" value="Unassembled WGS sequence"/>
</dbReference>
<reference evidence="3 4" key="1">
    <citation type="submission" date="2019-01" db="EMBL/GenBank/DDBJ databases">
        <title>Oerskovia turbata Genome sequencing and assembly.</title>
        <authorList>
            <person name="Dou T."/>
        </authorList>
    </citation>
    <scope>NUCLEOTIDE SEQUENCE [LARGE SCALE GENOMIC DNA]</scope>
    <source>
        <strain evidence="2 3">JCM12123</strain>
        <strain evidence="1 4">JCM3160</strain>
    </source>
</reference>
<organism evidence="2 3">
    <name type="scientific">Oerskovia turbata</name>
    <dbReference type="NCBI Taxonomy" id="1713"/>
    <lineage>
        <taxon>Bacteria</taxon>
        <taxon>Bacillati</taxon>
        <taxon>Actinomycetota</taxon>
        <taxon>Actinomycetes</taxon>
        <taxon>Micrococcales</taxon>
        <taxon>Cellulomonadaceae</taxon>
        <taxon>Oerskovia</taxon>
    </lineage>
</organism>
<dbReference type="Proteomes" id="UP000290517">
    <property type="component" value="Unassembled WGS sequence"/>
</dbReference>
<sequence length="326" mass="35952">MTPEQNEPVPPGWVGGFAESNPAFAYPDPDLSSLPLLENMANIDLLDRQQAVLWPEFSWETVPGTPDSRAYQMFAPDISRIGYTNAGRVYSVICPQQGACSPSFGTLNIEVSVTGQRGWVDEPSRTVAADLTVEGKIWFSPSAAQSPLVQLLWDLFSSTGRPFPADKKQAIRVPIHRHGEPSEPVLPGRSGQTDWFPIPSFAEHYDTAWAVANLAAEIAPIAVTGDELVDDFNELVMYVFNLSSGNLLAPGNLLTWNVWFTEPAIVDRVEWREHAEKWRTSIDACHGPEGSRPRYFDGRLFTPDLAAVAAEQTAITAFIEKHAQTT</sequence>
<accession>A0A4Q1KXR0</accession>
<evidence type="ECO:0000313" key="2">
    <source>
        <dbReference type="EMBL" id="RXR35052.1"/>
    </source>
</evidence>
<dbReference type="AlphaFoldDB" id="A0A4Q1KXR0"/>
<dbReference type="OrthoDB" id="1184601at2"/>
<proteinExistence type="predicted"/>
<comment type="caution">
    <text evidence="2">The sequence shown here is derived from an EMBL/GenBank/DDBJ whole genome shotgun (WGS) entry which is preliminary data.</text>
</comment>
<dbReference type="EMBL" id="SDJQ01000009">
    <property type="protein sequence ID" value="RXR35052.1"/>
    <property type="molecule type" value="Genomic_DNA"/>
</dbReference>
<evidence type="ECO:0000313" key="1">
    <source>
        <dbReference type="EMBL" id="RXR24744.1"/>
    </source>
</evidence>
<dbReference type="RefSeq" id="WP_030153483.1">
    <property type="nucleotide sequence ID" value="NZ_JOFV01000024.1"/>
</dbReference>
<protein>
    <submittedName>
        <fullName evidence="2">Uncharacterized protein</fullName>
    </submittedName>
</protein>
<evidence type="ECO:0000313" key="3">
    <source>
        <dbReference type="Proteomes" id="UP000289805"/>
    </source>
</evidence>
<dbReference type="STRING" id="1713.GCA_000718325_03512"/>
<name>A0A4Q1KXR0_9CELL</name>
<dbReference type="EMBL" id="SDJR01000008">
    <property type="protein sequence ID" value="RXR24744.1"/>
    <property type="molecule type" value="Genomic_DNA"/>
</dbReference>
<evidence type="ECO:0000313" key="4">
    <source>
        <dbReference type="Proteomes" id="UP000290517"/>
    </source>
</evidence>
<keyword evidence="4" id="KW-1185">Reference proteome</keyword>
<gene>
    <name evidence="1" type="ORF">EQW73_12905</name>
    <name evidence="2" type="ORF">EQW78_07675</name>
</gene>